<dbReference type="InterPro" id="IPR000644">
    <property type="entry name" value="CBS_dom"/>
</dbReference>
<keyword evidence="1" id="KW-0129">CBS domain</keyword>
<feature type="domain" description="CBS" evidence="2">
    <location>
        <begin position="25"/>
        <end position="83"/>
    </location>
</feature>
<protein>
    <recommendedName>
        <fullName evidence="2">CBS domain-containing protein</fullName>
    </recommendedName>
</protein>
<organism evidence="3 4">
    <name type="scientific">Gimesia maris</name>
    <dbReference type="NCBI Taxonomy" id="122"/>
    <lineage>
        <taxon>Bacteria</taxon>
        <taxon>Pseudomonadati</taxon>
        <taxon>Planctomycetota</taxon>
        <taxon>Planctomycetia</taxon>
        <taxon>Planctomycetales</taxon>
        <taxon>Planctomycetaceae</taxon>
        <taxon>Gimesia</taxon>
    </lineage>
</organism>
<dbReference type="EMBL" id="DQAY01000094">
    <property type="protein sequence ID" value="HCO24437.1"/>
    <property type="molecule type" value="Genomic_DNA"/>
</dbReference>
<evidence type="ECO:0000259" key="2">
    <source>
        <dbReference type="PROSITE" id="PS51371"/>
    </source>
</evidence>
<reference evidence="3 4" key="1">
    <citation type="journal article" date="2018" name="Nat. Biotechnol.">
        <title>A standardized bacterial taxonomy based on genome phylogeny substantially revises the tree of life.</title>
        <authorList>
            <person name="Parks D.H."/>
            <person name="Chuvochina M."/>
            <person name="Waite D.W."/>
            <person name="Rinke C."/>
            <person name="Skarshewski A."/>
            <person name="Chaumeil P.A."/>
            <person name="Hugenholtz P."/>
        </authorList>
    </citation>
    <scope>NUCLEOTIDE SEQUENCE [LARGE SCALE GENOMIC DNA]</scope>
    <source>
        <strain evidence="3">UBA9375</strain>
    </source>
</reference>
<accession>A0A3D3R8U4</accession>
<evidence type="ECO:0000313" key="3">
    <source>
        <dbReference type="EMBL" id="HCO24437.1"/>
    </source>
</evidence>
<dbReference type="AlphaFoldDB" id="A0A3D3R8U4"/>
<name>A0A3D3R8U4_9PLAN</name>
<dbReference type="Pfam" id="PF00571">
    <property type="entry name" value="CBS"/>
    <property type="match status" value="1"/>
</dbReference>
<proteinExistence type="predicted"/>
<dbReference type="Gene3D" id="3.90.1280.20">
    <property type="match status" value="1"/>
</dbReference>
<dbReference type="InterPro" id="IPR046342">
    <property type="entry name" value="CBS_dom_sf"/>
</dbReference>
<dbReference type="PROSITE" id="PS51371">
    <property type="entry name" value="CBS"/>
    <property type="match status" value="1"/>
</dbReference>
<dbReference type="SUPFAM" id="SSF54631">
    <property type="entry name" value="CBS-domain pair"/>
    <property type="match status" value="1"/>
</dbReference>
<evidence type="ECO:0000256" key="1">
    <source>
        <dbReference type="PROSITE-ProRule" id="PRU00703"/>
    </source>
</evidence>
<sequence length="90" mass="10557">MRYQDLSNTLFDPKIGSLVRAADLANNLETVVYPDDSLARVWSKFREDSYDCLPVVSREQPHRMLGVIRRWEILKYYIKGHRSAQSNEVK</sequence>
<dbReference type="Proteomes" id="UP000263642">
    <property type="component" value="Unassembled WGS sequence"/>
</dbReference>
<evidence type="ECO:0000313" key="4">
    <source>
        <dbReference type="Proteomes" id="UP000263642"/>
    </source>
</evidence>
<gene>
    <name evidence="3" type="ORF">DIT97_15885</name>
</gene>
<comment type="caution">
    <text evidence="3">The sequence shown here is derived from an EMBL/GenBank/DDBJ whole genome shotgun (WGS) entry which is preliminary data.</text>
</comment>